<evidence type="ECO:0000256" key="5">
    <source>
        <dbReference type="ARBA" id="ARBA00023211"/>
    </source>
</evidence>
<dbReference type="CDD" id="cd07398">
    <property type="entry name" value="MPP_YbbF-LpxH"/>
    <property type="match status" value="1"/>
</dbReference>
<dbReference type="SUPFAM" id="SSF56300">
    <property type="entry name" value="Metallo-dependent phosphatases"/>
    <property type="match status" value="1"/>
</dbReference>
<dbReference type="Gene3D" id="3.60.21.10">
    <property type="match status" value="1"/>
</dbReference>
<dbReference type="PANTHER" id="PTHR34990">
    <property type="entry name" value="UDP-2,3-DIACYLGLUCOSAMINE HYDROLASE-RELATED"/>
    <property type="match status" value="1"/>
</dbReference>
<keyword evidence="3" id="KW-0479">Metal-binding</keyword>
<keyword evidence="2" id="KW-0997">Cell inner membrane</keyword>
<proteinExistence type="predicted"/>
<evidence type="ECO:0000259" key="6">
    <source>
        <dbReference type="Pfam" id="PF00149"/>
    </source>
</evidence>
<evidence type="ECO:0000256" key="3">
    <source>
        <dbReference type="ARBA" id="ARBA00022723"/>
    </source>
</evidence>
<dbReference type="InterPro" id="IPR043461">
    <property type="entry name" value="LpxH-like"/>
</dbReference>
<dbReference type="EMBL" id="VWXF01000008">
    <property type="protein sequence ID" value="NIF23409.1"/>
    <property type="molecule type" value="Genomic_DNA"/>
</dbReference>
<name>A0ABX0RIF1_9GAMM</name>
<evidence type="ECO:0000313" key="7">
    <source>
        <dbReference type="EMBL" id="NIF23409.1"/>
    </source>
</evidence>
<evidence type="ECO:0000256" key="4">
    <source>
        <dbReference type="ARBA" id="ARBA00023136"/>
    </source>
</evidence>
<dbReference type="InterPro" id="IPR004843">
    <property type="entry name" value="Calcineurin-like_PHP"/>
</dbReference>
<gene>
    <name evidence="7" type="ORF">F3J40_17660</name>
</gene>
<reference evidence="7 8" key="1">
    <citation type="journal article" date="2019" name="bioRxiv">
        <title>Bacteria contribute to plant secondary compound degradation in a generalist herbivore system.</title>
        <authorList>
            <person name="Francoeur C.B."/>
            <person name="Khadempour L."/>
            <person name="Moreira-Soto R.D."/>
            <person name="Gotting K."/>
            <person name="Book A.J."/>
            <person name="Pinto-Tomas A.A."/>
            <person name="Keefover-Ring K."/>
            <person name="Currie C.R."/>
        </authorList>
    </citation>
    <scope>NUCLEOTIDE SEQUENCE [LARGE SCALE GENOMIC DNA]</scope>
    <source>
        <strain evidence="7">Acro-835</strain>
    </source>
</reference>
<dbReference type="Pfam" id="PF00149">
    <property type="entry name" value="Metallophos"/>
    <property type="match status" value="1"/>
</dbReference>
<evidence type="ECO:0000256" key="2">
    <source>
        <dbReference type="ARBA" id="ARBA00022519"/>
    </source>
</evidence>
<evidence type="ECO:0000256" key="1">
    <source>
        <dbReference type="ARBA" id="ARBA00022475"/>
    </source>
</evidence>
<feature type="domain" description="Calcineurin-like phosphoesterase" evidence="6">
    <location>
        <begin position="32"/>
        <end position="226"/>
    </location>
</feature>
<keyword evidence="1" id="KW-1003">Cell membrane</keyword>
<dbReference type="PANTHER" id="PTHR34990:SF2">
    <property type="entry name" value="BLL8164 PROTEIN"/>
    <property type="match status" value="1"/>
</dbReference>
<organism evidence="7 8">
    <name type="scientific">Candidatus Pantoea multigeneris</name>
    <dbReference type="NCBI Taxonomy" id="2608357"/>
    <lineage>
        <taxon>Bacteria</taxon>
        <taxon>Pseudomonadati</taxon>
        <taxon>Pseudomonadota</taxon>
        <taxon>Gammaproteobacteria</taxon>
        <taxon>Enterobacterales</taxon>
        <taxon>Erwiniaceae</taxon>
        <taxon>Pantoea</taxon>
    </lineage>
</organism>
<keyword evidence="8" id="KW-1185">Reference proteome</keyword>
<dbReference type="InterPro" id="IPR029052">
    <property type="entry name" value="Metallo-depent_PP-like"/>
</dbReference>
<comment type="caution">
    <text evidence="7">The sequence shown here is derived from an EMBL/GenBank/DDBJ whole genome shotgun (WGS) entry which is preliminary data.</text>
</comment>
<accession>A0ABX0RIF1</accession>
<keyword evidence="5" id="KW-0464">Manganese</keyword>
<keyword evidence="4" id="KW-0472">Membrane</keyword>
<dbReference type="Proteomes" id="UP001515683">
    <property type="component" value="Unassembled WGS sequence"/>
</dbReference>
<sequence length="290" mass="32477">MRLIWKLIDFPSPHQEDVMPGYAGLPAAARYRTLFLSDLHLGAQGCHVEKILHFLQTHEAENIYLVGDIFDLGRRRPQFWSPRHDEILSLLKARQAAGMTLIRLPGNHDPCLAPQDTHPHSSLIPAHHDYVIHQAADKRRYLITHGHCCDFWLGRSHLMSRVGSYLEGRMRRCAAKHHQPRQSGFVSGFVDAFNSLLTWGGLIEKRLVALARQHGVDGVVCGHLHRAALNHYQGTLYANCGDWISSMSALVEDHHGTLSLIDWCGAPLLQAAEAPLSVLAELEQPEEGMA</sequence>
<evidence type="ECO:0000313" key="8">
    <source>
        <dbReference type="Proteomes" id="UP001515683"/>
    </source>
</evidence>
<protein>
    <submittedName>
        <fullName evidence="7">UDP-2,3-diacylglucosamine diphosphatase</fullName>
    </submittedName>
</protein>